<sequence>MDSIRLLWDNLEVMVGGGEASPSDNSPVTLELTRGAQLGLDRKNRFHLLLVLADGEEPIRTRLTTGIQIQSRPYEISGSEVLMVDIISERRWRFAIEPFSAEIVLRMSNGTIDLQTLREVVDEHRSLWEAPREPLSNPEQRGLIGELSTVMRLGDTVPAASVVTRWRGPERGLHDIADEGFAIEVKTYADEPPKVRITHIEQLDHRMDKRLTLVALHLIKSDEGKSLPEFVDEALEWAEENDCRPHMEEQLKIARWREEDRPEYYSRYILGSTLICPIRPETPVFPAHLKNHIPSSVSNITYSLHLNDLDHMPSAEDESWLSLMSGGPWPSLSDNALPDSRMTPACNEVHAADAGEVCTRAESQHLEFKSSFWHPYERNEAPLNVQMDALEGVIVKSVNGLLNSEGGSLLIGVSDNGDPLGLDVDLKTRGLKDLDQYELRLSRVLTDNLGKPPVG</sequence>
<feature type="domain" description="Schlafen AlbA-2" evidence="1">
    <location>
        <begin position="362"/>
        <end position="427"/>
    </location>
</feature>
<accession>A0A382EEP9</accession>
<protein>
    <recommendedName>
        <fullName evidence="1">Schlafen AlbA-2 domain-containing protein</fullName>
    </recommendedName>
</protein>
<evidence type="ECO:0000313" key="2">
    <source>
        <dbReference type="EMBL" id="SVB49140.1"/>
    </source>
</evidence>
<dbReference type="AlphaFoldDB" id="A0A382EEP9"/>
<organism evidence="2">
    <name type="scientific">marine metagenome</name>
    <dbReference type="NCBI Taxonomy" id="408172"/>
    <lineage>
        <taxon>unclassified sequences</taxon>
        <taxon>metagenomes</taxon>
        <taxon>ecological metagenomes</taxon>
    </lineage>
</organism>
<proteinExistence type="predicted"/>
<feature type="non-terminal residue" evidence="2">
    <location>
        <position position="455"/>
    </location>
</feature>
<dbReference type="Pfam" id="PF04326">
    <property type="entry name" value="SLFN_AlbA_2"/>
    <property type="match status" value="1"/>
</dbReference>
<dbReference type="Gene3D" id="3.30.950.30">
    <property type="entry name" value="Schlafen, AAA domain"/>
    <property type="match status" value="1"/>
</dbReference>
<evidence type="ECO:0000259" key="1">
    <source>
        <dbReference type="Pfam" id="PF04326"/>
    </source>
</evidence>
<name>A0A382EEP9_9ZZZZ</name>
<dbReference type="EMBL" id="UINC01044122">
    <property type="protein sequence ID" value="SVB49140.1"/>
    <property type="molecule type" value="Genomic_DNA"/>
</dbReference>
<dbReference type="Pfam" id="PF14390">
    <property type="entry name" value="DUF4420"/>
    <property type="match status" value="1"/>
</dbReference>
<reference evidence="2" key="1">
    <citation type="submission" date="2018-05" db="EMBL/GenBank/DDBJ databases">
        <authorList>
            <person name="Lanie J.A."/>
            <person name="Ng W.-L."/>
            <person name="Kazmierczak K.M."/>
            <person name="Andrzejewski T.M."/>
            <person name="Davidsen T.M."/>
            <person name="Wayne K.J."/>
            <person name="Tettelin H."/>
            <person name="Glass J.I."/>
            <person name="Rusch D."/>
            <person name="Podicherti R."/>
            <person name="Tsui H.-C.T."/>
            <person name="Winkler M.E."/>
        </authorList>
    </citation>
    <scope>NUCLEOTIDE SEQUENCE</scope>
</reference>
<dbReference type="InterPro" id="IPR007421">
    <property type="entry name" value="Schlafen_AlbA_2_dom"/>
</dbReference>
<dbReference type="InterPro" id="IPR038461">
    <property type="entry name" value="Schlafen_AlbA_2_dom_sf"/>
</dbReference>
<dbReference type="InterPro" id="IPR025534">
    <property type="entry name" value="DUF4420"/>
</dbReference>
<gene>
    <name evidence="2" type="ORF">METZ01_LOCUS201994</name>
</gene>